<proteinExistence type="predicted"/>
<evidence type="ECO:0000256" key="1">
    <source>
        <dbReference type="SAM" id="Phobius"/>
    </source>
</evidence>
<dbReference type="Proteomes" id="UP000199137">
    <property type="component" value="Unassembled WGS sequence"/>
</dbReference>
<name>A0A1I5HTE9_9PSEU</name>
<evidence type="ECO:0008006" key="4">
    <source>
        <dbReference type="Google" id="ProtNLM"/>
    </source>
</evidence>
<protein>
    <recommendedName>
        <fullName evidence="4">DUF3817 domain-containing protein</fullName>
    </recommendedName>
</protein>
<feature type="transmembrane region" description="Helical" evidence="1">
    <location>
        <begin position="64"/>
        <end position="81"/>
    </location>
</feature>
<keyword evidence="1" id="KW-1133">Transmembrane helix</keyword>
<feature type="transmembrane region" description="Helical" evidence="1">
    <location>
        <begin position="7"/>
        <end position="27"/>
    </location>
</feature>
<reference evidence="2 3" key="1">
    <citation type="submission" date="2016-10" db="EMBL/GenBank/DDBJ databases">
        <authorList>
            <person name="de Groot N.N."/>
        </authorList>
    </citation>
    <scope>NUCLEOTIDE SEQUENCE [LARGE SCALE GENOMIC DNA]</scope>
    <source>
        <strain evidence="2 3">DSM 44637</strain>
    </source>
</reference>
<dbReference type="EMBL" id="FOWC01000002">
    <property type="protein sequence ID" value="SFO51575.1"/>
    <property type="molecule type" value="Genomic_DNA"/>
</dbReference>
<dbReference type="AlphaFoldDB" id="A0A1I5HTE9"/>
<gene>
    <name evidence="2" type="ORF">SAMN05421854_10265</name>
</gene>
<sequence length="94" mass="9749">MVNPRRVLEIIGAVELATLVLMLGNVVTVHQPEVSRVLGPVHGVAYPATVIAAVLVLGGRCRGWLLALVPGIGGLLAARAASPPSPRREDQACP</sequence>
<organism evidence="2 3">
    <name type="scientific">Amycolatopsis rubida</name>
    <dbReference type="NCBI Taxonomy" id="112413"/>
    <lineage>
        <taxon>Bacteria</taxon>
        <taxon>Bacillati</taxon>
        <taxon>Actinomycetota</taxon>
        <taxon>Actinomycetes</taxon>
        <taxon>Pseudonocardiales</taxon>
        <taxon>Pseudonocardiaceae</taxon>
        <taxon>Amycolatopsis</taxon>
    </lineage>
</organism>
<keyword evidence="1" id="KW-0812">Transmembrane</keyword>
<feature type="transmembrane region" description="Helical" evidence="1">
    <location>
        <begin position="39"/>
        <end position="57"/>
    </location>
</feature>
<dbReference type="STRING" id="112413.SAMN05421854_10265"/>
<accession>A0A1I5HTE9</accession>
<keyword evidence="1" id="KW-0472">Membrane</keyword>
<evidence type="ECO:0000313" key="2">
    <source>
        <dbReference type="EMBL" id="SFO51575.1"/>
    </source>
</evidence>
<evidence type="ECO:0000313" key="3">
    <source>
        <dbReference type="Proteomes" id="UP000199137"/>
    </source>
</evidence>